<dbReference type="EMBL" id="KQ976540">
    <property type="protein sequence ID" value="KYM81190.1"/>
    <property type="molecule type" value="Genomic_DNA"/>
</dbReference>
<dbReference type="AlphaFoldDB" id="A0A195BAE3"/>
<evidence type="ECO:0000313" key="2">
    <source>
        <dbReference type="Proteomes" id="UP000078540"/>
    </source>
</evidence>
<evidence type="ECO:0000313" key="1">
    <source>
        <dbReference type="EMBL" id="KYM81190.1"/>
    </source>
</evidence>
<keyword evidence="2" id="KW-1185">Reference proteome</keyword>
<dbReference type="Proteomes" id="UP000078540">
    <property type="component" value="Unassembled WGS sequence"/>
</dbReference>
<name>A0A195BAE3_9HYME</name>
<proteinExistence type="predicted"/>
<gene>
    <name evidence="1" type="ORF">ALC53_08260</name>
</gene>
<protein>
    <submittedName>
        <fullName evidence="1">Uncharacterized protein</fullName>
    </submittedName>
</protein>
<accession>A0A195BAE3</accession>
<feature type="non-terminal residue" evidence="1">
    <location>
        <position position="1"/>
    </location>
</feature>
<organism evidence="1 2">
    <name type="scientific">Atta colombica</name>
    <dbReference type="NCBI Taxonomy" id="520822"/>
    <lineage>
        <taxon>Eukaryota</taxon>
        <taxon>Metazoa</taxon>
        <taxon>Ecdysozoa</taxon>
        <taxon>Arthropoda</taxon>
        <taxon>Hexapoda</taxon>
        <taxon>Insecta</taxon>
        <taxon>Pterygota</taxon>
        <taxon>Neoptera</taxon>
        <taxon>Endopterygota</taxon>
        <taxon>Hymenoptera</taxon>
        <taxon>Apocrita</taxon>
        <taxon>Aculeata</taxon>
        <taxon>Formicoidea</taxon>
        <taxon>Formicidae</taxon>
        <taxon>Myrmicinae</taxon>
        <taxon>Atta</taxon>
    </lineage>
</organism>
<sequence>QFPLYRLVLNSAENIPMFQCHTLSDIRKLLRCASLRYNVPQFILHTAKLIDFKEKETFSGSMSRKDFAINVQALSSNKRLRKKRIGSKSKESDNNLTINKIVRGNGQPSIMRSVITLVENKLYNRFMHQDNGLCQELHQNRTKVTTPLSTKTRNIFEI</sequence>
<reference evidence="1 2" key="1">
    <citation type="submission" date="2015-09" db="EMBL/GenBank/DDBJ databases">
        <title>Atta colombica WGS genome.</title>
        <authorList>
            <person name="Nygaard S."/>
            <person name="Hu H."/>
            <person name="Boomsma J."/>
            <person name="Zhang G."/>
        </authorList>
    </citation>
    <scope>NUCLEOTIDE SEQUENCE [LARGE SCALE GENOMIC DNA]</scope>
    <source>
        <strain evidence="1">Treedump-2</strain>
        <tissue evidence="1">Whole body</tissue>
    </source>
</reference>